<dbReference type="AlphaFoldDB" id="A0A940PMY9"/>
<dbReference type="Gene3D" id="3.40.630.30">
    <property type="match status" value="1"/>
</dbReference>
<evidence type="ECO:0000313" key="2">
    <source>
        <dbReference type="EMBL" id="MBP1326050.1"/>
    </source>
</evidence>
<accession>A0A940PMY9</accession>
<dbReference type="RefSeq" id="WP_209705019.1">
    <property type="nucleotide sequence ID" value="NZ_JAFIDA010000001.1"/>
</dbReference>
<dbReference type="InterPro" id="IPR016181">
    <property type="entry name" value="Acyl_CoA_acyltransferase"/>
</dbReference>
<dbReference type="Proteomes" id="UP000675163">
    <property type="component" value="Unassembled WGS sequence"/>
</dbReference>
<name>A0A940PMY9_9MICO</name>
<reference evidence="2" key="1">
    <citation type="submission" date="2021-02" db="EMBL/GenBank/DDBJ databases">
        <title>Sequencing the genomes of 1000 actinobacteria strains.</title>
        <authorList>
            <person name="Klenk H.-P."/>
        </authorList>
    </citation>
    <scope>NUCLEOTIDE SEQUENCE</scope>
    <source>
        <strain evidence="2">DSM 22850</strain>
    </source>
</reference>
<sequence length="125" mass="13438">MTHERFTVADRPAESRYVLLDNGEEPGETTAPAAIVAGEESYVDVVADNATQRVLFHTGVDDAYAGQGLASVLVQAVIDDVIARGFAIVPVCPYVAKWLTKHPEYASHAVDPGPQHLRAIRAGQQ</sequence>
<dbReference type="InterPro" id="IPR045057">
    <property type="entry name" value="Gcn5-rel_NAT"/>
</dbReference>
<proteinExistence type="predicted"/>
<keyword evidence="3" id="KW-1185">Reference proteome</keyword>
<dbReference type="EMBL" id="JAFIDA010000001">
    <property type="protein sequence ID" value="MBP1326050.1"/>
    <property type="molecule type" value="Genomic_DNA"/>
</dbReference>
<comment type="caution">
    <text evidence="2">The sequence shown here is derived from an EMBL/GenBank/DDBJ whole genome shotgun (WGS) entry which is preliminary data.</text>
</comment>
<dbReference type="SUPFAM" id="SSF55729">
    <property type="entry name" value="Acyl-CoA N-acyltransferases (Nat)"/>
    <property type="match status" value="1"/>
</dbReference>
<dbReference type="PROSITE" id="PS51729">
    <property type="entry name" value="GNAT_YJDJ"/>
    <property type="match status" value="1"/>
</dbReference>
<feature type="domain" description="N-acetyltransferase" evidence="1">
    <location>
        <begin position="9"/>
        <end position="110"/>
    </location>
</feature>
<dbReference type="InterPro" id="IPR031165">
    <property type="entry name" value="GNAT_YJDJ"/>
</dbReference>
<gene>
    <name evidence="2" type="ORF">JOF28_001282</name>
</gene>
<dbReference type="Pfam" id="PF14542">
    <property type="entry name" value="Acetyltransf_CG"/>
    <property type="match status" value="1"/>
</dbReference>
<protein>
    <submittedName>
        <fullName evidence="2">GNAT family acetyltransferase</fullName>
    </submittedName>
</protein>
<dbReference type="PANTHER" id="PTHR31435:SF10">
    <property type="entry name" value="BSR4717 PROTEIN"/>
    <property type="match status" value="1"/>
</dbReference>
<evidence type="ECO:0000313" key="3">
    <source>
        <dbReference type="Proteomes" id="UP000675163"/>
    </source>
</evidence>
<dbReference type="PANTHER" id="PTHR31435">
    <property type="entry name" value="PROTEIN NATD1"/>
    <property type="match status" value="1"/>
</dbReference>
<evidence type="ECO:0000259" key="1">
    <source>
        <dbReference type="PROSITE" id="PS51729"/>
    </source>
</evidence>
<organism evidence="2 3">
    <name type="scientific">Leucobacter exalbidus</name>
    <dbReference type="NCBI Taxonomy" id="662960"/>
    <lineage>
        <taxon>Bacteria</taxon>
        <taxon>Bacillati</taxon>
        <taxon>Actinomycetota</taxon>
        <taxon>Actinomycetes</taxon>
        <taxon>Micrococcales</taxon>
        <taxon>Microbacteriaceae</taxon>
        <taxon>Leucobacter</taxon>
    </lineage>
</organism>